<evidence type="ECO:0000313" key="4">
    <source>
        <dbReference type="EMBL" id="KAB7738842.1"/>
    </source>
</evidence>
<dbReference type="RefSeq" id="WP_152217293.1">
    <property type="nucleotide sequence ID" value="NZ_WESC01000016.1"/>
</dbReference>
<dbReference type="EMBL" id="WESC01000016">
    <property type="protein sequence ID" value="KAB7738842.1"/>
    <property type="molecule type" value="Genomic_DNA"/>
</dbReference>
<dbReference type="EC" id="5.99.1.4" evidence="1"/>
<comment type="caution">
    <text evidence="4">The sequence shown here is derived from an EMBL/GenBank/DDBJ whole genome shotgun (WGS) entry which is preliminary data.</text>
</comment>
<evidence type="ECO:0000256" key="1">
    <source>
        <dbReference type="PIRNR" id="PIRNR006386"/>
    </source>
</evidence>
<dbReference type="AlphaFoldDB" id="A0A6N6VGN6"/>
<comment type="catalytic activity">
    <reaction evidence="1">
        <text>2-hydroxychromene-2-carboxylate = (3E)-4-(2-hydroxyphenyl)-2-oxobut-3-enoate</text>
        <dbReference type="Rhea" id="RHEA:27401"/>
        <dbReference type="ChEBI" id="CHEBI:59350"/>
        <dbReference type="ChEBI" id="CHEBI:59353"/>
        <dbReference type="EC" id="5.99.1.4"/>
    </reaction>
</comment>
<sequence>MTLEYDLFWSFRSPYSYLVTPRLIELERDYDVHCNVRPVYPIAVRLDGFFKQVNPMWPPYLLKDTARIAEMLGLPYAWPFPDPIVMNFKTGDVPKEQPYIRRLTRLGVAAAEAGKGLSFIREMSGVIFGGVRNWNEGDHLKDAAARAGLDLAELDALIEKDPDHYEGVIAANEAAQKQAGHWGVPLMVFADEPFFGQDRVDHLVWRLEKHGLKRRGA</sequence>
<organism evidence="4 5">
    <name type="scientific">Parvibaculum sedimenti</name>
    <dbReference type="NCBI Taxonomy" id="2608632"/>
    <lineage>
        <taxon>Bacteria</taxon>
        <taxon>Pseudomonadati</taxon>
        <taxon>Pseudomonadota</taxon>
        <taxon>Alphaproteobacteria</taxon>
        <taxon>Hyphomicrobiales</taxon>
        <taxon>Parvibaculaceae</taxon>
        <taxon>Parvibaculum</taxon>
    </lineage>
</organism>
<dbReference type="InterPro" id="IPR051924">
    <property type="entry name" value="GST_Kappa/NadH"/>
</dbReference>
<dbReference type="InterPro" id="IPR036249">
    <property type="entry name" value="Thioredoxin-like_sf"/>
</dbReference>
<dbReference type="InterPro" id="IPR001853">
    <property type="entry name" value="DSBA-like_thioredoxin_dom"/>
</dbReference>
<keyword evidence="5" id="KW-1185">Reference proteome</keyword>
<feature type="active site" description="Nucleophile" evidence="2">
    <location>
        <position position="13"/>
    </location>
</feature>
<name>A0A6N6VGN6_9HYPH</name>
<comment type="similarity">
    <text evidence="1">Belongs to the GST superfamily. NadH family.</text>
</comment>
<proteinExistence type="inferred from homology"/>
<dbReference type="GO" id="GO:0018845">
    <property type="term" value="F:2-hydroxychromene-2-carboxylate isomerase activity"/>
    <property type="evidence" value="ECO:0007669"/>
    <property type="project" value="UniProtKB-UniRule"/>
</dbReference>
<dbReference type="Pfam" id="PF01323">
    <property type="entry name" value="DSBA"/>
    <property type="match status" value="1"/>
</dbReference>
<dbReference type="SUPFAM" id="SSF52833">
    <property type="entry name" value="Thioredoxin-like"/>
    <property type="match status" value="1"/>
</dbReference>
<protein>
    <recommendedName>
        <fullName evidence="1">2-hydroxychromene-2-carboxylate isomerase</fullName>
        <ecNumber evidence="1">5.99.1.4</ecNumber>
    </recommendedName>
</protein>
<accession>A0A6N6VGN6</accession>
<dbReference type="PANTHER" id="PTHR42943:SF2">
    <property type="entry name" value="GLUTATHIONE S-TRANSFERASE KAPPA 1"/>
    <property type="match status" value="1"/>
</dbReference>
<evidence type="ECO:0000256" key="2">
    <source>
        <dbReference type="PIRSR" id="PIRSR006386-1"/>
    </source>
</evidence>
<evidence type="ECO:0000313" key="5">
    <source>
        <dbReference type="Proteomes" id="UP000468901"/>
    </source>
</evidence>
<evidence type="ECO:0000259" key="3">
    <source>
        <dbReference type="Pfam" id="PF01323"/>
    </source>
</evidence>
<feature type="domain" description="DSBA-like thioredoxin" evidence="3">
    <location>
        <begin position="6"/>
        <end position="206"/>
    </location>
</feature>
<gene>
    <name evidence="4" type="ORF">F2P47_15505</name>
</gene>
<dbReference type="Proteomes" id="UP000468901">
    <property type="component" value="Unassembled WGS sequence"/>
</dbReference>
<keyword evidence="1 4" id="KW-0413">Isomerase</keyword>
<dbReference type="Gene3D" id="3.40.30.10">
    <property type="entry name" value="Glutaredoxin"/>
    <property type="match status" value="1"/>
</dbReference>
<dbReference type="PANTHER" id="PTHR42943">
    <property type="entry name" value="GLUTATHIONE S-TRANSFERASE KAPPA"/>
    <property type="match status" value="1"/>
</dbReference>
<reference evidence="4 5" key="1">
    <citation type="submission" date="2019-09" db="EMBL/GenBank/DDBJ databases">
        <title>Parvibaculum sedimenti sp. nov., isolated from sediment.</title>
        <authorList>
            <person name="Wang Y."/>
        </authorList>
    </citation>
    <scope>NUCLEOTIDE SEQUENCE [LARGE SCALE GENOMIC DNA]</scope>
    <source>
        <strain evidence="4 5">HXT-9</strain>
    </source>
</reference>
<dbReference type="GO" id="GO:0016491">
    <property type="term" value="F:oxidoreductase activity"/>
    <property type="evidence" value="ECO:0007669"/>
    <property type="project" value="InterPro"/>
</dbReference>
<dbReference type="PIRSF" id="PIRSF006386">
    <property type="entry name" value="HCCAis_GSTk"/>
    <property type="match status" value="1"/>
</dbReference>
<dbReference type="InterPro" id="IPR014440">
    <property type="entry name" value="HCCAis_GSTk"/>
</dbReference>